<accession>A0A239XXH6</accession>
<gene>
    <name evidence="8" type="primary">mntH_2</name>
    <name evidence="7" type="synonym">mntH</name>
    <name evidence="8" type="ORF">SAMEA4412677_02514</name>
</gene>
<evidence type="ECO:0000256" key="4">
    <source>
        <dbReference type="ARBA" id="ARBA00022847"/>
    </source>
</evidence>
<keyword evidence="4 7" id="KW-0769">Symport</keyword>
<evidence type="ECO:0000256" key="7">
    <source>
        <dbReference type="HAMAP-Rule" id="MF_00221"/>
    </source>
</evidence>
<dbReference type="KEGG" id="ctak:4412677_02514"/>
<name>A0A239XXH6_9FLAO</name>
<dbReference type="EMBL" id="LT906465">
    <property type="protein sequence ID" value="SNV50856.1"/>
    <property type="molecule type" value="Genomic_DNA"/>
</dbReference>
<feature type="transmembrane region" description="Helical" evidence="7">
    <location>
        <begin position="257"/>
        <end position="286"/>
    </location>
</feature>
<evidence type="ECO:0000256" key="6">
    <source>
        <dbReference type="ARBA" id="ARBA00023136"/>
    </source>
</evidence>
<protein>
    <recommendedName>
        <fullName evidence="7">Divalent metal cation transporter MntH</fullName>
    </recommendedName>
</protein>
<feature type="transmembrane region" description="Helical" evidence="7">
    <location>
        <begin position="67"/>
        <end position="90"/>
    </location>
</feature>
<dbReference type="InterPro" id="IPR001046">
    <property type="entry name" value="NRAMP_fam"/>
</dbReference>
<dbReference type="PRINTS" id="PR00447">
    <property type="entry name" value="NATRESASSCMP"/>
</dbReference>
<keyword evidence="2 7" id="KW-0813">Transport</keyword>
<feature type="transmembrane region" description="Helical" evidence="7">
    <location>
        <begin position="306"/>
        <end position="323"/>
    </location>
</feature>
<dbReference type="GO" id="GO:0015293">
    <property type="term" value="F:symporter activity"/>
    <property type="evidence" value="ECO:0007669"/>
    <property type="project" value="UniProtKB-UniRule"/>
</dbReference>
<dbReference type="GO" id="GO:0005886">
    <property type="term" value="C:plasma membrane"/>
    <property type="evidence" value="ECO:0007669"/>
    <property type="project" value="UniProtKB-SubCell"/>
</dbReference>
<feature type="transmembrane region" description="Helical" evidence="7">
    <location>
        <begin position="217"/>
        <end position="236"/>
    </location>
</feature>
<feature type="transmembrane region" description="Helical" evidence="7">
    <location>
        <begin position="416"/>
        <end position="438"/>
    </location>
</feature>
<dbReference type="NCBIfam" id="TIGR01197">
    <property type="entry name" value="nramp"/>
    <property type="match status" value="1"/>
</dbReference>
<comment type="function">
    <text evidence="7">H(+)-stimulated, divalent metal cation uptake system.</text>
</comment>
<dbReference type="PANTHER" id="PTHR11706:SF33">
    <property type="entry name" value="NATURAL RESISTANCE-ASSOCIATED MACROPHAGE PROTEIN 2"/>
    <property type="match status" value="1"/>
</dbReference>
<keyword evidence="7" id="KW-1003">Cell membrane</keyword>
<dbReference type="GO" id="GO:0005384">
    <property type="term" value="F:manganese ion transmembrane transporter activity"/>
    <property type="evidence" value="ECO:0007669"/>
    <property type="project" value="TreeGrafter"/>
</dbReference>
<sequence>MKNLLQRAWRQERSSDSLAEVFSSVEIPKNANFWRKLIAFLGPGLMISVGYMDPGNWATDIAGGAQFGYTLLSVILISNLFAIVLQHLSLKLGIVAERDLAQACKDHFHPVVNFILWVFCEIAIAAMDLAEVLGTAIALNLLFGIPLTWGVAITIIDVFVILLLQSKGFRWLESVVGGLIFIILICFGYQIIISKPEIFPILSGLVPQKEIVSNPSMLYIAIGILGATVMPHNLYLHSSIVQTRNYERTDEGKKEAIKFATIDSTASLLLAFFINAAILIVAAATFHTSGNKDIADIYDAHRMLEPLLGTSFASIAFAVALLASGQNSTLTGTLAGQIVMEGFLNLKLKPWLRRLITRLIAVIPAFFVTLFYGEKGTSELLVLSQVILSMQLSFAVIPLVMFTNDKLKMGRFVNKNWFRILVWIISMIIVILNLYLLFETFSGK</sequence>
<dbReference type="HAMAP" id="MF_00221">
    <property type="entry name" value="NRAMP"/>
    <property type="match status" value="1"/>
</dbReference>
<feature type="transmembrane region" description="Helical" evidence="7">
    <location>
        <begin position="355"/>
        <end position="373"/>
    </location>
</feature>
<dbReference type="GO" id="GO:0015086">
    <property type="term" value="F:cadmium ion transmembrane transporter activity"/>
    <property type="evidence" value="ECO:0007669"/>
    <property type="project" value="TreeGrafter"/>
</dbReference>
<keyword evidence="6 7" id="KW-0472">Membrane</keyword>
<dbReference type="PANTHER" id="PTHR11706">
    <property type="entry name" value="SOLUTE CARRIER PROTEIN FAMILY 11 MEMBER"/>
    <property type="match status" value="1"/>
</dbReference>
<dbReference type="NCBIfam" id="NF037982">
    <property type="entry name" value="Nramp_1"/>
    <property type="match status" value="1"/>
</dbReference>
<evidence type="ECO:0000313" key="9">
    <source>
        <dbReference type="Proteomes" id="UP000215196"/>
    </source>
</evidence>
<keyword evidence="9" id="KW-1185">Reference proteome</keyword>
<evidence type="ECO:0000256" key="5">
    <source>
        <dbReference type="ARBA" id="ARBA00022989"/>
    </source>
</evidence>
<keyword evidence="3 7" id="KW-0812">Transmembrane</keyword>
<organism evidence="8 9">
    <name type="scientific">Chryseobacterium taklimakanense</name>
    <dbReference type="NCBI Taxonomy" id="536441"/>
    <lineage>
        <taxon>Bacteria</taxon>
        <taxon>Pseudomonadati</taxon>
        <taxon>Bacteroidota</taxon>
        <taxon>Flavobacteriia</taxon>
        <taxon>Flavobacteriales</taxon>
        <taxon>Weeksellaceae</taxon>
        <taxon>Chryseobacterium group</taxon>
        <taxon>Chryseobacterium</taxon>
    </lineage>
</organism>
<dbReference type="Proteomes" id="UP000215196">
    <property type="component" value="Chromosome 1"/>
</dbReference>
<proteinExistence type="inferred from homology"/>
<dbReference type="Pfam" id="PF01566">
    <property type="entry name" value="Nramp"/>
    <property type="match status" value="1"/>
</dbReference>
<evidence type="ECO:0000313" key="8">
    <source>
        <dbReference type="EMBL" id="SNV50856.1"/>
    </source>
</evidence>
<dbReference type="RefSeq" id="WP_095073689.1">
    <property type="nucleotide sequence ID" value="NZ_LT906465.1"/>
</dbReference>
<feature type="transmembrane region" description="Helical" evidence="7">
    <location>
        <begin position="171"/>
        <end position="192"/>
    </location>
</feature>
<feature type="transmembrane region" description="Helical" evidence="7">
    <location>
        <begin position="136"/>
        <end position="164"/>
    </location>
</feature>
<evidence type="ECO:0000256" key="2">
    <source>
        <dbReference type="ARBA" id="ARBA00022448"/>
    </source>
</evidence>
<dbReference type="GO" id="GO:0034755">
    <property type="term" value="P:iron ion transmembrane transport"/>
    <property type="evidence" value="ECO:0007669"/>
    <property type="project" value="TreeGrafter"/>
</dbReference>
<reference evidence="8 9" key="1">
    <citation type="submission" date="2017-06" db="EMBL/GenBank/DDBJ databases">
        <authorList>
            <consortium name="Pathogen Informatics"/>
        </authorList>
    </citation>
    <scope>NUCLEOTIDE SEQUENCE [LARGE SCALE GENOMIC DNA]</scope>
    <source>
        <strain evidence="8 9">NCTC13490</strain>
    </source>
</reference>
<dbReference type="GO" id="GO:0046872">
    <property type="term" value="F:metal ion binding"/>
    <property type="evidence" value="ECO:0007669"/>
    <property type="project" value="UniProtKB-UniRule"/>
</dbReference>
<feature type="transmembrane region" description="Helical" evidence="7">
    <location>
        <begin position="33"/>
        <end position="52"/>
    </location>
</feature>
<evidence type="ECO:0000256" key="3">
    <source>
        <dbReference type="ARBA" id="ARBA00022692"/>
    </source>
</evidence>
<dbReference type="NCBIfam" id="NF001923">
    <property type="entry name" value="PRK00701.1"/>
    <property type="match status" value="1"/>
</dbReference>
<feature type="transmembrane region" description="Helical" evidence="7">
    <location>
        <begin position="111"/>
        <end position="130"/>
    </location>
</feature>
<evidence type="ECO:0000256" key="1">
    <source>
        <dbReference type="ARBA" id="ARBA00004141"/>
    </source>
</evidence>
<comment type="subcellular location">
    <subcellularLocation>
        <location evidence="7">Cell membrane</location>
        <topology evidence="7">Multi-pass membrane protein</topology>
    </subcellularLocation>
    <subcellularLocation>
        <location evidence="1">Membrane</location>
        <topology evidence="1">Multi-pass membrane protein</topology>
    </subcellularLocation>
</comment>
<feature type="transmembrane region" description="Helical" evidence="7">
    <location>
        <begin position="385"/>
        <end position="404"/>
    </location>
</feature>
<keyword evidence="7" id="KW-0406">Ion transport</keyword>
<dbReference type="AlphaFoldDB" id="A0A239XXH6"/>
<comment type="similarity">
    <text evidence="7">Belongs to the NRAMP family.</text>
</comment>
<keyword evidence="5 7" id="KW-1133">Transmembrane helix</keyword>